<feature type="compositionally biased region" description="Basic and acidic residues" evidence="1">
    <location>
        <begin position="1"/>
        <end position="10"/>
    </location>
</feature>
<feature type="compositionally biased region" description="Low complexity" evidence="1">
    <location>
        <begin position="11"/>
        <end position="24"/>
    </location>
</feature>
<evidence type="ECO:0000313" key="2">
    <source>
        <dbReference type="EMBL" id="CAD7635053.1"/>
    </source>
</evidence>
<dbReference type="EMBL" id="OC870514">
    <property type="protein sequence ID" value="CAD7635053.1"/>
    <property type="molecule type" value="Genomic_DNA"/>
</dbReference>
<name>A0A7R9Q7E4_9ACAR</name>
<evidence type="ECO:0000313" key="3">
    <source>
        <dbReference type="Proteomes" id="UP000759131"/>
    </source>
</evidence>
<protein>
    <submittedName>
        <fullName evidence="2">Uncharacterized protein</fullName>
    </submittedName>
</protein>
<sequence length="107" mass="11650">MGRRPTRELSDTSSCGSCGSDSLSPTPTRLHVSEDTVSLAAAVVNTSTTNLTGALSRCKSDQDAAKDIFEREAKLMNERRQESVRLIANLTNGRRLSLEPKLQTDKV</sequence>
<dbReference type="EMBL" id="CAJPIZ010015939">
    <property type="protein sequence ID" value="CAG2115483.1"/>
    <property type="molecule type" value="Genomic_DNA"/>
</dbReference>
<keyword evidence="3" id="KW-1185">Reference proteome</keyword>
<dbReference type="AlphaFoldDB" id="A0A7R9Q7E4"/>
<gene>
    <name evidence="2" type="ORF">OSB1V03_LOCUS15445</name>
</gene>
<evidence type="ECO:0000256" key="1">
    <source>
        <dbReference type="SAM" id="MobiDB-lite"/>
    </source>
</evidence>
<dbReference type="Proteomes" id="UP000759131">
    <property type="component" value="Unassembled WGS sequence"/>
</dbReference>
<organism evidence="2">
    <name type="scientific">Medioppia subpectinata</name>
    <dbReference type="NCBI Taxonomy" id="1979941"/>
    <lineage>
        <taxon>Eukaryota</taxon>
        <taxon>Metazoa</taxon>
        <taxon>Ecdysozoa</taxon>
        <taxon>Arthropoda</taxon>
        <taxon>Chelicerata</taxon>
        <taxon>Arachnida</taxon>
        <taxon>Acari</taxon>
        <taxon>Acariformes</taxon>
        <taxon>Sarcoptiformes</taxon>
        <taxon>Oribatida</taxon>
        <taxon>Brachypylina</taxon>
        <taxon>Oppioidea</taxon>
        <taxon>Oppiidae</taxon>
        <taxon>Medioppia</taxon>
    </lineage>
</organism>
<proteinExistence type="predicted"/>
<accession>A0A7R9Q7E4</accession>
<feature type="region of interest" description="Disordered" evidence="1">
    <location>
        <begin position="1"/>
        <end position="30"/>
    </location>
</feature>
<reference evidence="2" key="1">
    <citation type="submission" date="2020-11" db="EMBL/GenBank/DDBJ databases">
        <authorList>
            <person name="Tran Van P."/>
        </authorList>
    </citation>
    <scope>NUCLEOTIDE SEQUENCE</scope>
</reference>
<dbReference type="OrthoDB" id="193931at2759"/>